<feature type="transmembrane region" description="Helical" evidence="7">
    <location>
        <begin position="62"/>
        <end position="84"/>
    </location>
</feature>
<organism evidence="9 10">
    <name type="scientific">Actinomyces bovis</name>
    <dbReference type="NCBI Taxonomy" id="1658"/>
    <lineage>
        <taxon>Bacteria</taxon>
        <taxon>Bacillati</taxon>
        <taxon>Actinomycetota</taxon>
        <taxon>Actinomycetes</taxon>
        <taxon>Actinomycetales</taxon>
        <taxon>Actinomycetaceae</taxon>
        <taxon>Actinomyces</taxon>
    </lineage>
</organism>
<evidence type="ECO:0000256" key="5">
    <source>
        <dbReference type="ARBA" id="ARBA00022989"/>
    </source>
</evidence>
<keyword evidence="6 7" id="KW-0472">Membrane</keyword>
<feature type="transmembrane region" description="Helical" evidence="7">
    <location>
        <begin position="328"/>
        <end position="347"/>
    </location>
</feature>
<sequence length="394" mass="44540">MTAVTRLVRVARSLHNRITLNVTMALRETVRTTTRTRDNTILIRRPTAPQPQRQPRRHELDVLRIFAVVMVVMANTNAGLFKGAATHDHAFVVADVWAALQCAGIPLFFMISGATLLRGPDLDRRRLLWQTIGRLLFLYLFWSAFYAAYKVHAQGDYSKYNIALQLAKGYEHLWLLLAMIMAYLLVPPIHAALHRGHLEVRWLVAAFVVVVLIWHALNLVPLQSALWHELVAKFAPAQAQYVGYMLLGYWLDHWRFGSSTRFLAPIVFLAASAASAYGTYWYCLHQSSYKVEWLFGPFSPTTVLQAVSLFCLALSWRSWKPDAIASRAVREVSGAALGVYLLHPYILEVLKNRGIQAQQLGVIFGVPRLALIVAFGCLVVTFTARHLPLVRRTV</sequence>
<comment type="subcellular location">
    <subcellularLocation>
        <location evidence="1">Cell membrane</location>
        <topology evidence="1">Multi-pass membrane protein</topology>
    </subcellularLocation>
</comment>
<evidence type="ECO:0000256" key="7">
    <source>
        <dbReference type="SAM" id="Phobius"/>
    </source>
</evidence>
<name>A0ABY1VPL6_9ACTO</name>
<feature type="transmembrane region" description="Helical" evidence="7">
    <location>
        <begin position="131"/>
        <end position="149"/>
    </location>
</feature>
<keyword evidence="4 7" id="KW-0812">Transmembrane</keyword>
<dbReference type="PANTHER" id="PTHR40074:SF2">
    <property type="entry name" value="O-ACETYLTRANSFERASE WECH"/>
    <property type="match status" value="1"/>
</dbReference>
<gene>
    <name evidence="9" type="ORF">NCTC11535_01350</name>
</gene>
<feature type="domain" description="Acyltransferase 3" evidence="8">
    <location>
        <begin position="58"/>
        <end position="382"/>
    </location>
</feature>
<evidence type="ECO:0000313" key="10">
    <source>
        <dbReference type="Proteomes" id="UP000250006"/>
    </source>
</evidence>
<feature type="transmembrane region" description="Helical" evidence="7">
    <location>
        <begin position="262"/>
        <end position="282"/>
    </location>
</feature>
<feature type="transmembrane region" description="Helical" evidence="7">
    <location>
        <begin position="359"/>
        <end position="382"/>
    </location>
</feature>
<evidence type="ECO:0000256" key="3">
    <source>
        <dbReference type="ARBA" id="ARBA00022475"/>
    </source>
</evidence>
<accession>A0ABY1VPL6</accession>
<evidence type="ECO:0000256" key="1">
    <source>
        <dbReference type="ARBA" id="ARBA00004651"/>
    </source>
</evidence>
<feature type="transmembrane region" description="Helical" evidence="7">
    <location>
        <begin position="200"/>
        <end position="218"/>
    </location>
</feature>
<evidence type="ECO:0000259" key="8">
    <source>
        <dbReference type="Pfam" id="PF01757"/>
    </source>
</evidence>
<feature type="transmembrane region" description="Helical" evidence="7">
    <location>
        <begin position="96"/>
        <end position="119"/>
    </location>
</feature>
<feature type="transmembrane region" description="Helical" evidence="7">
    <location>
        <begin position="294"/>
        <end position="316"/>
    </location>
</feature>
<protein>
    <submittedName>
        <fullName evidence="9">Uncharacterized protein conserved in bacteria</fullName>
    </submittedName>
</protein>
<keyword evidence="10" id="KW-1185">Reference proteome</keyword>
<reference evidence="9 10" key="1">
    <citation type="submission" date="2018-06" db="EMBL/GenBank/DDBJ databases">
        <authorList>
            <consortium name="Pathogen Informatics"/>
            <person name="Doyle S."/>
        </authorList>
    </citation>
    <scope>NUCLEOTIDE SEQUENCE [LARGE SCALE GENOMIC DNA]</scope>
    <source>
        <strain evidence="9 10">NCTC11535</strain>
    </source>
</reference>
<dbReference type="EMBL" id="UAPQ01000007">
    <property type="protein sequence ID" value="SPT53677.1"/>
    <property type="molecule type" value="Genomic_DNA"/>
</dbReference>
<comment type="caution">
    <text evidence="9">The sequence shown here is derived from an EMBL/GenBank/DDBJ whole genome shotgun (WGS) entry which is preliminary data.</text>
</comment>
<dbReference type="Pfam" id="PF01757">
    <property type="entry name" value="Acyl_transf_3"/>
    <property type="match status" value="1"/>
</dbReference>
<keyword evidence="3" id="KW-1003">Cell membrane</keyword>
<evidence type="ECO:0000313" key="9">
    <source>
        <dbReference type="EMBL" id="SPT53677.1"/>
    </source>
</evidence>
<dbReference type="InterPro" id="IPR002656">
    <property type="entry name" value="Acyl_transf_3_dom"/>
</dbReference>
<evidence type="ECO:0000256" key="4">
    <source>
        <dbReference type="ARBA" id="ARBA00022692"/>
    </source>
</evidence>
<dbReference type="Proteomes" id="UP000250006">
    <property type="component" value="Unassembled WGS sequence"/>
</dbReference>
<feature type="transmembrane region" description="Helical" evidence="7">
    <location>
        <begin position="173"/>
        <end position="193"/>
    </location>
</feature>
<comment type="similarity">
    <text evidence="2">Belongs to the acyltransferase 3 family.</text>
</comment>
<proteinExistence type="inferred from homology"/>
<evidence type="ECO:0000256" key="2">
    <source>
        <dbReference type="ARBA" id="ARBA00007400"/>
    </source>
</evidence>
<keyword evidence="5 7" id="KW-1133">Transmembrane helix</keyword>
<dbReference type="PANTHER" id="PTHR40074">
    <property type="entry name" value="O-ACETYLTRANSFERASE WECH"/>
    <property type="match status" value="1"/>
</dbReference>
<evidence type="ECO:0000256" key="6">
    <source>
        <dbReference type="ARBA" id="ARBA00023136"/>
    </source>
</evidence>